<dbReference type="Gene3D" id="1.20.58.100">
    <property type="entry name" value="Fumarate reductase/succinate dehydrogenase flavoprotein-like, C-terminal domain"/>
    <property type="match status" value="1"/>
</dbReference>
<dbReference type="PANTHER" id="PTHR11632">
    <property type="entry name" value="SUCCINATE DEHYDROGENASE 2 FLAVOPROTEIN SUBUNIT"/>
    <property type="match status" value="1"/>
</dbReference>
<evidence type="ECO:0000259" key="11">
    <source>
        <dbReference type="Pfam" id="PF02910"/>
    </source>
</evidence>
<evidence type="ECO:0000256" key="7">
    <source>
        <dbReference type="ARBA" id="ARBA00022982"/>
    </source>
</evidence>
<comment type="subcellular location">
    <subcellularLocation>
        <location evidence="2">Membrane</location>
        <topology evidence="2">Peripheral membrane protein</topology>
    </subcellularLocation>
</comment>
<evidence type="ECO:0000256" key="1">
    <source>
        <dbReference type="ARBA" id="ARBA00001974"/>
    </source>
</evidence>
<evidence type="ECO:0000256" key="4">
    <source>
        <dbReference type="ARBA" id="ARBA00022448"/>
    </source>
</evidence>
<dbReference type="SUPFAM" id="SSF51905">
    <property type="entry name" value="FAD/NAD(P)-binding domain"/>
    <property type="match status" value="1"/>
</dbReference>
<dbReference type="NCBIfam" id="TIGR01812">
    <property type="entry name" value="sdhA_frdA_Gneg"/>
    <property type="match status" value="1"/>
</dbReference>
<dbReference type="InterPro" id="IPR014006">
    <property type="entry name" value="Succ_Dhase_FrdA_Gneg"/>
</dbReference>
<feature type="domain" description="FAD-dependent oxidoreductase 2 FAD-binding" evidence="10">
    <location>
        <begin position="11"/>
        <end position="405"/>
    </location>
</feature>
<dbReference type="Gene3D" id="3.90.700.10">
    <property type="entry name" value="Succinate dehydrogenase/fumarate reductase flavoprotein, catalytic domain"/>
    <property type="match status" value="1"/>
</dbReference>
<keyword evidence="4" id="KW-0813">Transport</keyword>
<name>A0ABU5NE11_9RICK</name>
<feature type="domain" description="Fumarate reductase/succinate dehydrogenase flavoprotein-like C-terminal" evidence="11">
    <location>
        <begin position="456"/>
        <end position="582"/>
    </location>
</feature>
<protein>
    <submittedName>
        <fullName evidence="12">SdhA-like FAD-binding protein</fullName>
    </submittedName>
</protein>
<dbReference type="RefSeq" id="WP_322777317.1">
    <property type="nucleotide sequence ID" value="NZ_JARJFB010000131.1"/>
</dbReference>
<evidence type="ECO:0000256" key="6">
    <source>
        <dbReference type="ARBA" id="ARBA00022827"/>
    </source>
</evidence>
<dbReference type="InterPro" id="IPR030664">
    <property type="entry name" value="SdhA/FrdA/AprA"/>
</dbReference>
<evidence type="ECO:0000313" key="13">
    <source>
        <dbReference type="Proteomes" id="UP001291687"/>
    </source>
</evidence>
<keyword evidence="9" id="KW-0472">Membrane</keyword>
<keyword evidence="6" id="KW-0274">FAD</keyword>
<sequence>MDLKVKNHFYDVLIVGSGGSGLAAAIFAARRGWKVAVVSKVHPLKSHTIAAQGGINASLGNVTPDDWRWHSYDTIKASDWLADQDSVEEMCKSAPDVINMLSELGVEFDRMTDGTIDQKIYGGQSTDYGKGTFAHRACFAKDRTGHSIMHKLYEEAISKSITFHNYNFVLDLICEDNQCNGAVCWDIENGSINIINAKNTIIATGGCSQMYSTATSSAVCTGDGNGLVVRAGIPLQDMEFVQFHPTALHKVGVLITEAARSAGGILLNSLGERFMLKYAPKFKELAARDVVARAIATEINQGRGCGQDQDYVFLDLRHLSEHEIVEKLPTVFENCMEFAKINASVNLIPIAPASHYTMGGIPTDSNCQVIKYDEQGEHKVGSLYAIGEAACISVHGAGRLGCNSLLDLVVFAKKAVDSLGNMDKQENRNLAGHKNIDKFKKIFTRKACDVESMAGQLKSTMSKYVGVFRTYDGLVQALKNITSIEEDYNKAGIMDKSLQWNMVLQHYLELGNMIVSAKATIESALWREESRGAHWRDDFTQVNPKYWGHTICFVQNKSSLFLRPIRISKDNVDFYQPEKRNY</sequence>
<dbReference type="Pfam" id="PF02910">
    <property type="entry name" value="Succ_DH_flav_C"/>
    <property type="match status" value="1"/>
</dbReference>
<evidence type="ECO:0000259" key="10">
    <source>
        <dbReference type="Pfam" id="PF00890"/>
    </source>
</evidence>
<reference evidence="12 13" key="1">
    <citation type="submission" date="2023-03" db="EMBL/GenBank/DDBJ databases">
        <title>Host association and intracellularity evolved multiple times independently in the Rickettsiales.</title>
        <authorList>
            <person name="Castelli M."/>
            <person name="Nardi T."/>
            <person name="Gammuto L."/>
            <person name="Bellinzona G."/>
            <person name="Sabaneyeva E."/>
            <person name="Potekhin A."/>
            <person name="Serra V."/>
            <person name="Petroni G."/>
            <person name="Sassera D."/>
        </authorList>
    </citation>
    <scope>NUCLEOTIDE SEQUENCE [LARGE SCALE GENOMIC DNA]</scope>
    <source>
        <strain evidence="12 13">Sr 2-6</strain>
    </source>
</reference>
<dbReference type="EMBL" id="JARJFB010000131">
    <property type="protein sequence ID" value="MEA0971416.1"/>
    <property type="molecule type" value="Genomic_DNA"/>
</dbReference>
<dbReference type="InterPro" id="IPR015939">
    <property type="entry name" value="Fum_Rdtase/Succ_DH_flav-like_C"/>
</dbReference>
<dbReference type="PRINTS" id="PR00411">
    <property type="entry name" value="PNDRDTASEI"/>
</dbReference>
<comment type="similarity">
    <text evidence="3">Belongs to the FAD-dependent oxidoreductase 2 family. FRD/SDH subfamily.</text>
</comment>
<evidence type="ECO:0000256" key="3">
    <source>
        <dbReference type="ARBA" id="ARBA00008040"/>
    </source>
</evidence>
<keyword evidence="8" id="KW-0560">Oxidoreductase</keyword>
<evidence type="ECO:0000256" key="2">
    <source>
        <dbReference type="ARBA" id="ARBA00004170"/>
    </source>
</evidence>
<dbReference type="PANTHER" id="PTHR11632:SF51">
    <property type="entry name" value="SUCCINATE DEHYDROGENASE [UBIQUINONE] FLAVOPROTEIN SUBUNIT, MITOCHONDRIAL"/>
    <property type="match status" value="1"/>
</dbReference>
<comment type="cofactor">
    <cofactor evidence="1">
        <name>FAD</name>
        <dbReference type="ChEBI" id="CHEBI:57692"/>
    </cofactor>
</comment>
<dbReference type="InterPro" id="IPR036188">
    <property type="entry name" value="FAD/NAD-bd_sf"/>
</dbReference>
<dbReference type="PIRSF" id="PIRSF000171">
    <property type="entry name" value="SDHA_APRA_LASPO"/>
    <property type="match status" value="1"/>
</dbReference>
<proteinExistence type="inferred from homology"/>
<dbReference type="SUPFAM" id="SSF56425">
    <property type="entry name" value="Succinate dehydrogenase/fumarate reductase flavoprotein, catalytic domain"/>
    <property type="match status" value="1"/>
</dbReference>
<keyword evidence="5" id="KW-0285">Flavoprotein</keyword>
<evidence type="ECO:0000313" key="12">
    <source>
        <dbReference type="EMBL" id="MEA0971416.1"/>
    </source>
</evidence>
<dbReference type="Pfam" id="PF00890">
    <property type="entry name" value="FAD_binding_2"/>
    <property type="match status" value="1"/>
</dbReference>
<accession>A0ABU5NE11</accession>
<evidence type="ECO:0000256" key="5">
    <source>
        <dbReference type="ARBA" id="ARBA00022630"/>
    </source>
</evidence>
<dbReference type="Proteomes" id="UP001291687">
    <property type="component" value="Unassembled WGS sequence"/>
</dbReference>
<dbReference type="InterPro" id="IPR003953">
    <property type="entry name" value="FAD-dep_OxRdtase_2_FAD-bd"/>
</dbReference>
<evidence type="ECO:0000256" key="8">
    <source>
        <dbReference type="ARBA" id="ARBA00023002"/>
    </source>
</evidence>
<dbReference type="SUPFAM" id="SSF46977">
    <property type="entry name" value="Succinate dehydrogenase/fumarate reductase flavoprotein C-terminal domain"/>
    <property type="match status" value="1"/>
</dbReference>
<dbReference type="PRINTS" id="PR00368">
    <property type="entry name" value="FADPNR"/>
</dbReference>
<comment type="caution">
    <text evidence="12">The sequence shown here is derived from an EMBL/GenBank/DDBJ whole genome shotgun (WGS) entry which is preliminary data.</text>
</comment>
<keyword evidence="7" id="KW-0249">Electron transport</keyword>
<dbReference type="InterPro" id="IPR027477">
    <property type="entry name" value="Succ_DH/fumarate_Rdtase_cat_sf"/>
</dbReference>
<evidence type="ECO:0000256" key="9">
    <source>
        <dbReference type="ARBA" id="ARBA00023136"/>
    </source>
</evidence>
<keyword evidence="13" id="KW-1185">Reference proteome</keyword>
<dbReference type="InterPro" id="IPR037099">
    <property type="entry name" value="Fum_R/Succ_DH_flav-like_C_sf"/>
</dbReference>
<gene>
    <name evidence="12" type="ORF">Megvenef_01394</name>
</gene>
<dbReference type="Gene3D" id="3.50.50.60">
    <property type="entry name" value="FAD/NAD(P)-binding domain"/>
    <property type="match status" value="1"/>
</dbReference>
<organism evidence="12 13">
    <name type="scientific">Candidatus Megaera venefica</name>
    <dbReference type="NCBI Taxonomy" id="2055910"/>
    <lineage>
        <taxon>Bacteria</taxon>
        <taxon>Pseudomonadati</taxon>
        <taxon>Pseudomonadota</taxon>
        <taxon>Alphaproteobacteria</taxon>
        <taxon>Rickettsiales</taxon>
        <taxon>Rickettsiaceae</taxon>
        <taxon>Candidatus Megaera</taxon>
    </lineage>
</organism>